<dbReference type="InterPro" id="IPR020449">
    <property type="entry name" value="Tscrpt_reg_AraC-type_HTH"/>
</dbReference>
<evidence type="ECO:0000256" key="3">
    <source>
        <dbReference type="ARBA" id="ARBA00023163"/>
    </source>
</evidence>
<protein>
    <submittedName>
        <fullName evidence="7">Two-component system response regulator YesN</fullName>
    </submittedName>
</protein>
<feature type="domain" description="HTH araC/xylS-type" evidence="5">
    <location>
        <begin position="165"/>
        <end position="263"/>
    </location>
</feature>
<dbReference type="PROSITE" id="PS00041">
    <property type="entry name" value="HTH_ARAC_FAMILY_1"/>
    <property type="match status" value="1"/>
</dbReference>
<dbReference type="PROSITE" id="PS01124">
    <property type="entry name" value="HTH_ARAC_FAMILY_2"/>
    <property type="match status" value="1"/>
</dbReference>
<evidence type="ECO:0000313" key="8">
    <source>
        <dbReference type="Proteomes" id="UP001519287"/>
    </source>
</evidence>
<comment type="caution">
    <text evidence="7">The sequence shown here is derived from an EMBL/GenBank/DDBJ whole genome shotgun (WGS) entry which is preliminary data.</text>
</comment>
<dbReference type="SMART" id="SM00448">
    <property type="entry name" value="REC"/>
    <property type="match status" value="1"/>
</dbReference>
<organism evidence="7 8">
    <name type="scientific">Paenibacillus eucommiae</name>
    <dbReference type="NCBI Taxonomy" id="1355755"/>
    <lineage>
        <taxon>Bacteria</taxon>
        <taxon>Bacillati</taxon>
        <taxon>Bacillota</taxon>
        <taxon>Bacilli</taxon>
        <taxon>Bacillales</taxon>
        <taxon>Paenibacillaceae</taxon>
        <taxon>Paenibacillus</taxon>
    </lineage>
</organism>
<keyword evidence="8" id="KW-1185">Reference proteome</keyword>
<dbReference type="PRINTS" id="PR00032">
    <property type="entry name" value="HTHARAC"/>
</dbReference>
<evidence type="ECO:0000313" key="7">
    <source>
        <dbReference type="EMBL" id="MBP1988796.1"/>
    </source>
</evidence>
<evidence type="ECO:0000259" key="6">
    <source>
        <dbReference type="PROSITE" id="PS50110"/>
    </source>
</evidence>
<evidence type="ECO:0000256" key="2">
    <source>
        <dbReference type="ARBA" id="ARBA00023125"/>
    </source>
</evidence>
<keyword evidence="1" id="KW-0805">Transcription regulation</keyword>
<dbReference type="InterPro" id="IPR001789">
    <property type="entry name" value="Sig_transdc_resp-reg_receiver"/>
</dbReference>
<dbReference type="Pfam" id="PF12833">
    <property type="entry name" value="HTH_18"/>
    <property type="match status" value="1"/>
</dbReference>
<proteinExistence type="predicted"/>
<dbReference type="PANTHER" id="PTHR43280:SF10">
    <property type="entry name" value="REGULATORY PROTEIN POCR"/>
    <property type="match status" value="1"/>
</dbReference>
<dbReference type="SUPFAM" id="SSF52172">
    <property type="entry name" value="CheY-like"/>
    <property type="match status" value="1"/>
</dbReference>
<dbReference type="SUPFAM" id="SSF46689">
    <property type="entry name" value="Homeodomain-like"/>
    <property type="match status" value="2"/>
</dbReference>
<dbReference type="InterPro" id="IPR011006">
    <property type="entry name" value="CheY-like_superfamily"/>
</dbReference>
<dbReference type="PANTHER" id="PTHR43280">
    <property type="entry name" value="ARAC-FAMILY TRANSCRIPTIONAL REGULATOR"/>
    <property type="match status" value="1"/>
</dbReference>
<dbReference type="EMBL" id="JAGGLB010000001">
    <property type="protein sequence ID" value="MBP1988796.1"/>
    <property type="molecule type" value="Genomic_DNA"/>
</dbReference>
<gene>
    <name evidence="7" type="ORF">J2Z66_000391</name>
</gene>
<dbReference type="CDD" id="cd17536">
    <property type="entry name" value="REC_YesN-like"/>
    <property type="match status" value="1"/>
</dbReference>
<dbReference type="Gene3D" id="3.40.50.2300">
    <property type="match status" value="1"/>
</dbReference>
<dbReference type="InterPro" id="IPR018060">
    <property type="entry name" value="HTH_AraC"/>
</dbReference>
<dbReference type="RefSeq" id="WP_209969212.1">
    <property type="nucleotide sequence ID" value="NZ_JAGGLB010000001.1"/>
</dbReference>
<dbReference type="Proteomes" id="UP001519287">
    <property type="component" value="Unassembled WGS sequence"/>
</dbReference>
<dbReference type="Pfam" id="PF00072">
    <property type="entry name" value="Response_reg"/>
    <property type="match status" value="1"/>
</dbReference>
<keyword evidence="2" id="KW-0238">DNA-binding</keyword>
<evidence type="ECO:0000259" key="5">
    <source>
        <dbReference type="PROSITE" id="PS01124"/>
    </source>
</evidence>
<keyword evidence="4" id="KW-0597">Phosphoprotein</keyword>
<dbReference type="InterPro" id="IPR009057">
    <property type="entry name" value="Homeodomain-like_sf"/>
</dbReference>
<sequence>MYNILVVDDEKIEREGIKFLIKKHGLPLNVEEAENGKKALSILQSRKVDILLTDIKMPFMDGLQLAASVRESNRSIKIIILSAYGEFDYAKRAIPLHIAHYILKPVEVREFLDAMNQVIGFCEEEEVGRLGQGKLQEIGPGESRLERKEADDFLLDTYAARKVIEEVLKLIHQEYRDDLGLQSLADKVYLTPNYLSRLFKKETGTSIVKYMTTYRLEKACELLRHTNMKIVDISNEVGYPNFSYFCSIFRNYYGTTPAKYREGDGA</sequence>
<dbReference type="SMART" id="SM00342">
    <property type="entry name" value="HTH_ARAC"/>
    <property type="match status" value="1"/>
</dbReference>
<feature type="domain" description="Response regulatory" evidence="6">
    <location>
        <begin position="3"/>
        <end position="119"/>
    </location>
</feature>
<dbReference type="Gene3D" id="1.10.10.60">
    <property type="entry name" value="Homeodomain-like"/>
    <property type="match status" value="2"/>
</dbReference>
<evidence type="ECO:0000256" key="4">
    <source>
        <dbReference type="PROSITE-ProRule" id="PRU00169"/>
    </source>
</evidence>
<dbReference type="PROSITE" id="PS50110">
    <property type="entry name" value="RESPONSE_REGULATORY"/>
    <property type="match status" value="1"/>
</dbReference>
<reference evidence="7 8" key="1">
    <citation type="submission" date="2021-03" db="EMBL/GenBank/DDBJ databases">
        <title>Genomic Encyclopedia of Type Strains, Phase IV (KMG-IV): sequencing the most valuable type-strain genomes for metagenomic binning, comparative biology and taxonomic classification.</title>
        <authorList>
            <person name="Goeker M."/>
        </authorList>
    </citation>
    <scope>NUCLEOTIDE SEQUENCE [LARGE SCALE GENOMIC DNA]</scope>
    <source>
        <strain evidence="7 8">DSM 26048</strain>
    </source>
</reference>
<feature type="modified residue" description="4-aspartylphosphate" evidence="4">
    <location>
        <position position="54"/>
    </location>
</feature>
<keyword evidence="3" id="KW-0804">Transcription</keyword>
<name>A0ABS4IPE9_9BACL</name>
<accession>A0ABS4IPE9</accession>
<evidence type="ECO:0000256" key="1">
    <source>
        <dbReference type="ARBA" id="ARBA00023015"/>
    </source>
</evidence>
<dbReference type="InterPro" id="IPR018062">
    <property type="entry name" value="HTH_AraC-typ_CS"/>
</dbReference>